<organism evidence="4 5">
    <name type="scientific">Exaiptasia diaphana</name>
    <name type="common">Tropical sea anemone</name>
    <name type="synonym">Aiptasia pulchella</name>
    <dbReference type="NCBI Taxonomy" id="2652724"/>
    <lineage>
        <taxon>Eukaryota</taxon>
        <taxon>Metazoa</taxon>
        <taxon>Cnidaria</taxon>
        <taxon>Anthozoa</taxon>
        <taxon>Hexacorallia</taxon>
        <taxon>Actiniaria</taxon>
        <taxon>Aiptasiidae</taxon>
        <taxon>Exaiptasia</taxon>
    </lineage>
</organism>
<accession>A0A913WNX6</accession>
<dbReference type="PROSITE" id="PS50088">
    <property type="entry name" value="ANK_REPEAT"/>
    <property type="match status" value="2"/>
</dbReference>
<evidence type="ECO:0000256" key="1">
    <source>
        <dbReference type="ARBA" id="ARBA00022737"/>
    </source>
</evidence>
<keyword evidence="1" id="KW-0677">Repeat</keyword>
<dbReference type="PANTHER" id="PTHR24198">
    <property type="entry name" value="ANKYRIN REPEAT AND PROTEIN KINASE DOMAIN-CONTAINING PROTEIN"/>
    <property type="match status" value="1"/>
</dbReference>
<dbReference type="SMART" id="SM00248">
    <property type="entry name" value="ANK"/>
    <property type="match status" value="3"/>
</dbReference>
<evidence type="ECO:0000313" key="5">
    <source>
        <dbReference type="Proteomes" id="UP000887567"/>
    </source>
</evidence>
<evidence type="ECO:0000256" key="3">
    <source>
        <dbReference type="PROSITE-ProRule" id="PRU00023"/>
    </source>
</evidence>
<dbReference type="PROSITE" id="PS50297">
    <property type="entry name" value="ANK_REP_REGION"/>
    <property type="match status" value="2"/>
</dbReference>
<dbReference type="InterPro" id="IPR002110">
    <property type="entry name" value="Ankyrin_rpt"/>
</dbReference>
<dbReference type="KEGG" id="epa:110231231"/>
<keyword evidence="5" id="KW-1185">Reference proteome</keyword>
<dbReference type="OrthoDB" id="1661883at2759"/>
<evidence type="ECO:0000256" key="2">
    <source>
        <dbReference type="ARBA" id="ARBA00023043"/>
    </source>
</evidence>
<feature type="repeat" description="ANK" evidence="3">
    <location>
        <begin position="90"/>
        <end position="119"/>
    </location>
</feature>
<name>A0A913WNX6_EXADI</name>
<evidence type="ECO:0000313" key="4">
    <source>
        <dbReference type="EnsemblMetazoa" id="XP_020891878.1"/>
    </source>
</evidence>
<dbReference type="SUPFAM" id="SSF48403">
    <property type="entry name" value="Ankyrin repeat"/>
    <property type="match status" value="1"/>
</dbReference>
<dbReference type="AlphaFoldDB" id="A0A913WNX6"/>
<dbReference type="GeneID" id="110231231"/>
<evidence type="ECO:0008006" key="6">
    <source>
        <dbReference type="Google" id="ProtNLM"/>
    </source>
</evidence>
<feature type="repeat" description="ANK" evidence="3">
    <location>
        <begin position="55"/>
        <end position="77"/>
    </location>
</feature>
<dbReference type="Gene3D" id="1.25.40.20">
    <property type="entry name" value="Ankyrin repeat-containing domain"/>
    <property type="match status" value="1"/>
</dbReference>
<protein>
    <recommendedName>
        <fullName evidence="6">Ankyrin</fullName>
    </recommendedName>
</protein>
<dbReference type="Pfam" id="PF12796">
    <property type="entry name" value="Ank_2"/>
    <property type="match status" value="1"/>
</dbReference>
<dbReference type="EnsemblMetazoa" id="XM_021036219.1">
    <property type="protein sequence ID" value="XP_020891878.1"/>
    <property type="gene ID" value="LOC110231231"/>
</dbReference>
<proteinExistence type="predicted"/>
<dbReference type="InterPro" id="IPR036770">
    <property type="entry name" value="Ankyrin_rpt-contain_sf"/>
</dbReference>
<keyword evidence="2 3" id="KW-0040">ANK repeat</keyword>
<dbReference type="Proteomes" id="UP000887567">
    <property type="component" value="Unplaced"/>
</dbReference>
<dbReference type="PANTHER" id="PTHR24198:SF165">
    <property type="entry name" value="ANKYRIN REPEAT-CONTAINING PROTEIN-RELATED"/>
    <property type="match status" value="1"/>
</dbReference>
<sequence>HVSVRNMMNTVDEQGSTALHYAAQGGFLKNVSLLQQRWTRDRGSNKYSNRVRNHNGDLPLHLAARYGWIDVAKKLLQSRDFRQIDIANDHEKTPLHCAAEEGHSNMVAVLLDHQASVTK</sequence>
<reference evidence="4" key="1">
    <citation type="submission" date="2022-11" db="UniProtKB">
        <authorList>
            <consortium name="EnsemblMetazoa"/>
        </authorList>
    </citation>
    <scope>IDENTIFICATION</scope>
</reference>
<dbReference type="RefSeq" id="XP_020891878.1">
    <property type="nucleotide sequence ID" value="XM_021036219.1"/>
</dbReference>
<dbReference type="Pfam" id="PF00023">
    <property type="entry name" value="Ank"/>
    <property type="match status" value="1"/>
</dbReference>